<accession>A0ABS2TX26</accession>
<protein>
    <submittedName>
        <fullName evidence="3">WD40 repeat domain-containing protein</fullName>
    </submittedName>
</protein>
<proteinExistence type="predicted"/>
<evidence type="ECO:0000313" key="3">
    <source>
        <dbReference type="EMBL" id="MBM9507889.1"/>
    </source>
</evidence>
<dbReference type="InterPro" id="IPR011047">
    <property type="entry name" value="Quinoprotein_ADH-like_sf"/>
</dbReference>
<keyword evidence="4" id="KW-1185">Reference proteome</keyword>
<evidence type="ECO:0000313" key="4">
    <source>
        <dbReference type="Proteomes" id="UP000749040"/>
    </source>
</evidence>
<dbReference type="PANTHER" id="PTHR19848:SF8">
    <property type="entry name" value="F-BOX AND WD REPEAT DOMAIN CONTAINING 7"/>
    <property type="match status" value="1"/>
</dbReference>
<keyword evidence="1" id="KW-0853">WD repeat</keyword>
<reference evidence="3 4" key="1">
    <citation type="submission" date="2021-01" db="EMBL/GenBank/DDBJ databases">
        <title>Streptomyces acididurans sp. nov., isolated from a peat swamp forest soil.</title>
        <authorList>
            <person name="Chantavorakit T."/>
            <person name="Duangmal K."/>
        </authorList>
    </citation>
    <scope>NUCLEOTIDE SEQUENCE [LARGE SCALE GENOMIC DNA]</scope>
    <source>
        <strain evidence="3 4">KK5PA1</strain>
    </source>
</reference>
<sequence>MRVVDVLSIDTGYAHAVHPLIASGADGEPLLFTIWGNGSEIRRWDVRSGEVVRRYAEELPGCNDSVLASLPDGRRVLAVATEDGVERWDALTGEPLGGVYPMGKTIWGLAAGALPDGRTVLVGAGHDGTVHRWDPATGEPLGPVLRGHRPSVLSVGLVRLPTSQAVIVSGDDSGFLRRWDAVTGDPLCEPVLGHASQVDIIVPLASDGARRLFASCDSAGEMCLWDAATGEQAGGALTTVADVYVMATACPARTPLLFAAGADGRIAAWNVTTREPVDVSLSGVSVALLDRPDGTVVVATGTSRGGITLCSLSG</sequence>
<dbReference type="PANTHER" id="PTHR19848">
    <property type="entry name" value="WD40 REPEAT PROTEIN"/>
    <property type="match status" value="1"/>
</dbReference>
<dbReference type="Gene3D" id="2.130.10.10">
    <property type="entry name" value="YVTN repeat-like/Quinoprotein amine dehydrogenase"/>
    <property type="match status" value="1"/>
</dbReference>
<dbReference type="RefSeq" id="WP_205359742.1">
    <property type="nucleotide sequence ID" value="NZ_JADKYB010000014.1"/>
</dbReference>
<evidence type="ECO:0000256" key="1">
    <source>
        <dbReference type="ARBA" id="ARBA00022574"/>
    </source>
</evidence>
<dbReference type="SUPFAM" id="SSF50998">
    <property type="entry name" value="Quinoprotein alcohol dehydrogenase-like"/>
    <property type="match status" value="1"/>
</dbReference>
<keyword evidence="2" id="KW-0677">Repeat</keyword>
<name>A0ABS2TX26_9ACTN</name>
<dbReference type="Pfam" id="PF00400">
    <property type="entry name" value="WD40"/>
    <property type="match status" value="1"/>
</dbReference>
<gene>
    <name evidence="3" type="ORF">ITX44_25720</name>
</gene>
<dbReference type="InterPro" id="IPR001680">
    <property type="entry name" value="WD40_rpt"/>
</dbReference>
<evidence type="ECO:0000256" key="2">
    <source>
        <dbReference type="ARBA" id="ARBA00022737"/>
    </source>
</evidence>
<dbReference type="InterPro" id="IPR015943">
    <property type="entry name" value="WD40/YVTN_repeat-like_dom_sf"/>
</dbReference>
<dbReference type="EMBL" id="JADKYB010000014">
    <property type="protein sequence ID" value="MBM9507889.1"/>
    <property type="molecule type" value="Genomic_DNA"/>
</dbReference>
<dbReference type="Proteomes" id="UP000749040">
    <property type="component" value="Unassembled WGS sequence"/>
</dbReference>
<organism evidence="3 4">
    <name type="scientific">Actinacidiphila acididurans</name>
    <dbReference type="NCBI Taxonomy" id="2784346"/>
    <lineage>
        <taxon>Bacteria</taxon>
        <taxon>Bacillati</taxon>
        <taxon>Actinomycetota</taxon>
        <taxon>Actinomycetes</taxon>
        <taxon>Kitasatosporales</taxon>
        <taxon>Streptomycetaceae</taxon>
        <taxon>Actinacidiphila</taxon>
    </lineage>
</organism>
<comment type="caution">
    <text evidence="3">The sequence shown here is derived from an EMBL/GenBank/DDBJ whole genome shotgun (WGS) entry which is preliminary data.</text>
</comment>